<dbReference type="AlphaFoldDB" id="A0A1W0WS32"/>
<organism evidence="2 3">
    <name type="scientific">Hypsibius exemplaris</name>
    <name type="common">Freshwater tardigrade</name>
    <dbReference type="NCBI Taxonomy" id="2072580"/>
    <lineage>
        <taxon>Eukaryota</taxon>
        <taxon>Metazoa</taxon>
        <taxon>Ecdysozoa</taxon>
        <taxon>Tardigrada</taxon>
        <taxon>Eutardigrada</taxon>
        <taxon>Parachela</taxon>
        <taxon>Hypsibioidea</taxon>
        <taxon>Hypsibiidae</taxon>
        <taxon>Hypsibius</taxon>
    </lineage>
</organism>
<name>A0A1W0WS32_HYPEX</name>
<feature type="transmembrane region" description="Helical" evidence="1">
    <location>
        <begin position="25"/>
        <end position="45"/>
    </location>
</feature>
<keyword evidence="1" id="KW-1133">Transmembrane helix</keyword>
<sequence>MAVSSPANCCMRFLRFVVWKKGNRLLEFVFCFILSSALFGAGLALEQNGLLGRRWAMFSFDAAAAALLVKSAVSLGRALWPFCYREVGCLRKCLRRCCCSGVEFYIPPDLRNAQEEQLSHHVLRLLGQLPQVERISDPAEVLPVRDRLRFRRPTDNVYYLTETIRGVDSNPDLEAGKRGILNPATPLLNANFTDIAYTTPRDAVPSYRYPQTAERIRANVSPNTGRYWMAASTRECLRCFFFIRNALDHYLIDELENVYKVKDIWLPPIPELNGMVFYGELTVDTENKSAAPKLAFYVIAELPDDDHPGPAVLDKLMKEKEDQIEETNYHKMDFYYGKKEPFALRSKFGAKDKTIYETTRVNAEKRLKAPQTHDPLFGCGLVFVQAPPTDEVQGRSSPEYCTFLPQDNRSVYLIKDKLFPLSETNL</sequence>
<evidence type="ECO:0000256" key="1">
    <source>
        <dbReference type="SAM" id="Phobius"/>
    </source>
</evidence>
<proteinExistence type="predicted"/>
<keyword evidence="3" id="KW-1185">Reference proteome</keyword>
<protein>
    <submittedName>
        <fullName evidence="2">Uncharacterized protein</fullName>
    </submittedName>
</protein>
<reference evidence="3" key="1">
    <citation type="submission" date="2017-01" db="EMBL/GenBank/DDBJ databases">
        <title>Comparative genomics of anhydrobiosis in the tardigrade Hypsibius dujardini.</title>
        <authorList>
            <person name="Yoshida Y."/>
            <person name="Koutsovoulos G."/>
            <person name="Laetsch D."/>
            <person name="Stevens L."/>
            <person name="Kumar S."/>
            <person name="Horikawa D."/>
            <person name="Ishino K."/>
            <person name="Komine S."/>
            <person name="Tomita M."/>
            <person name="Blaxter M."/>
            <person name="Arakawa K."/>
        </authorList>
    </citation>
    <scope>NUCLEOTIDE SEQUENCE [LARGE SCALE GENOMIC DNA]</scope>
    <source>
        <strain evidence="3">Z151</strain>
    </source>
</reference>
<comment type="caution">
    <text evidence="2">The sequence shown here is derived from an EMBL/GenBank/DDBJ whole genome shotgun (WGS) entry which is preliminary data.</text>
</comment>
<accession>A0A1W0WS32</accession>
<evidence type="ECO:0000313" key="3">
    <source>
        <dbReference type="Proteomes" id="UP000192578"/>
    </source>
</evidence>
<evidence type="ECO:0000313" key="2">
    <source>
        <dbReference type="EMBL" id="OQV17987.1"/>
    </source>
</evidence>
<dbReference type="Proteomes" id="UP000192578">
    <property type="component" value="Unassembled WGS sequence"/>
</dbReference>
<keyword evidence="1" id="KW-0472">Membrane</keyword>
<keyword evidence="1" id="KW-0812">Transmembrane</keyword>
<gene>
    <name evidence="2" type="ORF">BV898_07929</name>
</gene>
<dbReference type="EMBL" id="MTYJ01000054">
    <property type="protein sequence ID" value="OQV17987.1"/>
    <property type="molecule type" value="Genomic_DNA"/>
</dbReference>